<reference evidence="1" key="2">
    <citation type="journal article" date="2015" name="Data Brief">
        <title>Shoot transcriptome of the giant reed, Arundo donax.</title>
        <authorList>
            <person name="Barrero R.A."/>
            <person name="Guerrero F.D."/>
            <person name="Moolhuijzen P."/>
            <person name="Goolsby J.A."/>
            <person name="Tidwell J."/>
            <person name="Bellgard S.E."/>
            <person name="Bellgard M.I."/>
        </authorList>
    </citation>
    <scope>NUCLEOTIDE SEQUENCE</scope>
    <source>
        <tissue evidence="1">Shoot tissue taken approximately 20 cm above the soil surface</tissue>
    </source>
</reference>
<accession>A0A0A9F138</accession>
<name>A0A0A9F138_ARUDO</name>
<evidence type="ECO:0000313" key="1">
    <source>
        <dbReference type="EMBL" id="JAE06032.1"/>
    </source>
</evidence>
<protein>
    <submittedName>
        <fullName evidence="1">Uncharacterized protein</fullName>
    </submittedName>
</protein>
<dbReference type="AlphaFoldDB" id="A0A0A9F138"/>
<organism evidence="1">
    <name type="scientific">Arundo donax</name>
    <name type="common">Giant reed</name>
    <name type="synonym">Donax arundinaceus</name>
    <dbReference type="NCBI Taxonomy" id="35708"/>
    <lineage>
        <taxon>Eukaryota</taxon>
        <taxon>Viridiplantae</taxon>
        <taxon>Streptophyta</taxon>
        <taxon>Embryophyta</taxon>
        <taxon>Tracheophyta</taxon>
        <taxon>Spermatophyta</taxon>
        <taxon>Magnoliopsida</taxon>
        <taxon>Liliopsida</taxon>
        <taxon>Poales</taxon>
        <taxon>Poaceae</taxon>
        <taxon>PACMAD clade</taxon>
        <taxon>Arundinoideae</taxon>
        <taxon>Arundineae</taxon>
        <taxon>Arundo</taxon>
    </lineage>
</organism>
<proteinExistence type="predicted"/>
<sequence length="107" mass="12415">MHNFILAVIMMLLPNEIPRSWMRLYLLVFELILFESIAGKWMAHLFPYHFPPCHMIIKNASRCEIGKIHHMHLGPLWFETWVNCSCPRCYDFGCLGAALLPGPSCLL</sequence>
<reference evidence="1" key="1">
    <citation type="submission" date="2014-09" db="EMBL/GenBank/DDBJ databases">
        <authorList>
            <person name="Magalhaes I.L.F."/>
            <person name="Oliveira U."/>
            <person name="Santos F.R."/>
            <person name="Vidigal T.H.D.A."/>
            <person name="Brescovit A.D."/>
            <person name="Santos A.J."/>
        </authorList>
    </citation>
    <scope>NUCLEOTIDE SEQUENCE</scope>
    <source>
        <tissue evidence="1">Shoot tissue taken approximately 20 cm above the soil surface</tissue>
    </source>
</reference>
<dbReference type="EMBL" id="GBRH01191864">
    <property type="protein sequence ID" value="JAE06032.1"/>
    <property type="molecule type" value="Transcribed_RNA"/>
</dbReference>